<dbReference type="AlphaFoldDB" id="A0A8J2BJQ9"/>
<dbReference type="SUPFAM" id="SSF51182">
    <property type="entry name" value="RmlC-like cupins"/>
    <property type="match status" value="1"/>
</dbReference>
<evidence type="ECO:0000313" key="3">
    <source>
        <dbReference type="Proteomes" id="UP000663859"/>
    </source>
</evidence>
<feature type="domain" description="Cupin type-2" evidence="1">
    <location>
        <begin position="40"/>
        <end position="108"/>
    </location>
</feature>
<dbReference type="PANTHER" id="PTHR36114">
    <property type="entry name" value="16.7 KDA PROTEIN IN WHIE LOCUS"/>
    <property type="match status" value="1"/>
</dbReference>
<dbReference type="Gene3D" id="2.60.120.10">
    <property type="entry name" value="Jelly Rolls"/>
    <property type="match status" value="1"/>
</dbReference>
<dbReference type="InterPro" id="IPR014710">
    <property type="entry name" value="RmlC-like_jellyroll"/>
</dbReference>
<accession>A0A8J2BJQ9</accession>
<evidence type="ECO:0000259" key="1">
    <source>
        <dbReference type="Pfam" id="PF07883"/>
    </source>
</evidence>
<reference evidence="2" key="1">
    <citation type="submission" date="2021-02" db="EMBL/GenBank/DDBJ databases">
        <authorList>
            <person name="Cremers G."/>
            <person name="Picone N."/>
        </authorList>
    </citation>
    <scope>NUCLEOTIDE SEQUENCE</scope>
    <source>
        <strain evidence="2">PQ17</strain>
    </source>
</reference>
<dbReference type="CDD" id="cd02214">
    <property type="entry name" value="cupin_MJ1618"/>
    <property type="match status" value="1"/>
</dbReference>
<dbReference type="InterPro" id="IPR011051">
    <property type="entry name" value="RmlC_Cupin_sf"/>
</dbReference>
<organism evidence="2 3">
    <name type="scientific">Candidatus Methylacidithermus pantelleriae</name>
    <dbReference type="NCBI Taxonomy" id="2744239"/>
    <lineage>
        <taxon>Bacteria</taxon>
        <taxon>Pseudomonadati</taxon>
        <taxon>Verrucomicrobiota</taxon>
        <taxon>Methylacidiphilae</taxon>
        <taxon>Methylacidiphilales</taxon>
        <taxon>Methylacidiphilaceae</taxon>
        <taxon>Candidatus Methylacidithermus</taxon>
    </lineage>
</organism>
<name>A0A8J2BJQ9_9BACT</name>
<protein>
    <submittedName>
        <fullName evidence="2">Cupin_2 domain-containing protein</fullName>
    </submittedName>
</protein>
<dbReference type="InterPro" id="IPR052044">
    <property type="entry name" value="PKS_Associated_Protein"/>
</dbReference>
<proteinExistence type="predicted"/>
<gene>
    <name evidence="2" type="ORF">MPNT_140038</name>
</gene>
<evidence type="ECO:0000313" key="2">
    <source>
        <dbReference type="EMBL" id="CAF0693546.1"/>
    </source>
</evidence>
<dbReference type="PANTHER" id="PTHR36114:SF1">
    <property type="entry name" value="16.7 KDA PROTEIN IN WHIE LOCUS"/>
    <property type="match status" value="1"/>
</dbReference>
<dbReference type="EMBL" id="CAJNOB010000006">
    <property type="protein sequence ID" value="CAF0693546.1"/>
    <property type="molecule type" value="Genomic_DNA"/>
</dbReference>
<dbReference type="Proteomes" id="UP000663859">
    <property type="component" value="Unassembled WGS sequence"/>
</dbReference>
<sequence length="129" mass="14350">MMERFRTQDLRAFVTLDGSEVRELVAYRNSTAKNQSLAEARLRPGQSTRLHLHRTSEEIYYILSGMGKMRIGGQVDSVEPGTAVLIPPGVPHQITNTGTNLLIFLCICAPPYEHEDTVLLDEPVDAQNA</sequence>
<dbReference type="InterPro" id="IPR013096">
    <property type="entry name" value="Cupin_2"/>
</dbReference>
<comment type="caution">
    <text evidence="2">The sequence shown here is derived from an EMBL/GenBank/DDBJ whole genome shotgun (WGS) entry which is preliminary data.</text>
</comment>
<keyword evidence="3" id="KW-1185">Reference proteome</keyword>
<dbReference type="Pfam" id="PF07883">
    <property type="entry name" value="Cupin_2"/>
    <property type="match status" value="1"/>
</dbReference>